<organism evidence="2 3">
    <name type="scientific">Ornatilinea apprima</name>
    <dbReference type="NCBI Taxonomy" id="1134406"/>
    <lineage>
        <taxon>Bacteria</taxon>
        <taxon>Bacillati</taxon>
        <taxon>Chloroflexota</taxon>
        <taxon>Anaerolineae</taxon>
        <taxon>Anaerolineales</taxon>
        <taxon>Anaerolineaceae</taxon>
        <taxon>Ornatilinea</taxon>
    </lineage>
</organism>
<name>A0A0N8GNS1_9CHLR</name>
<dbReference type="SUPFAM" id="SSF52540">
    <property type="entry name" value="P-loop containing nucleoside triphosphate hydrolases"/>
    <property type="match status" value="1"/>
</dbReference>
<evidence type="ECO:0000313" key="3">
    <source>
        <dbReference type="Proteomes" id="UP000050417"/>
    </source>
</evidence>
<dbReference type="REBASE" id="132868">
    <property type="entry name" value="OapP3M1McrBCP"/>
</dbReference>
<accession>A0A0N8GNS1</accession>
<keyword evidence="3" id="KW-1185">Reference proteome</keyword>
<protein>
    <recommendedName>
        <fullName evidence="1">AAA+ ATPase domain-containing protein</fullName>
    </recommendedName>
</protein>
<proteinExistence type="predicted"/>
<dbReference type="Pfam" id="PF07728">
    <property type="entry name" value="AAA_5"/>
    <property type="match status" value="1"/>
</dbReference>
<dbReference type="PANTHER" id="PTHR37291">
    <property type="entry name" value="5-METHYLCYTOSINE-SPECIFIC RESTRICTION ENZYME B"/>
    <property type="match status" value="1"/>
</dbReference>
<dbReference type="InterPro" id="IPR011704">
    <property type="entry name" value="ATPase_dyneun-rel_AAA"/>
</dbReference>
<dbReference type="CDD" id="cd00009">
    <property type="entry name" value="AAA"/>
    <property type="match status" value="1"/>
</dbReference>
<dbReference type="InterPro" id="IPR027417">
    <property type="entry name" value="P-loop_NTPase"/>
</dbReference>
<comment type="caution">
    <text evidence="2">The sequence shown here is derived from an EMBL/GenBank/DDBJ whole genome shotgun (WGS) entry which is preliminary data.</text>
</comment>
<reference evidence="2 3" key="1">
    <citation type="submission" date="2015-07" db="EMBL/GenBank/DDBJ databases">
        <title>Genome sequence of Ornatilinea apprima DSM 23815.</title>
        <authorList>
            <person name="Hemp J."/>
            <person name="Ward L.M."/>
            <person name="Pace L.A."/>
            <person name="Fischer W.W."/>
        </authorList>
    </citation>
    <scope>NUCLEOTIDE SEQUENCE [LARGE SCALE GENOMIC DNA]</scope>
    <source>
        <strain evidence="2 3">P3M-1</strain>
    </source>
</reference>
<evidence type="ECO:0000259" key="1">
    <source>
        <dbReference type="SMART" id="SM00382"/>
    </source>
</evidence>
<dbReference type="PANTHER" id="PTHR37291:SF1">
    <property type="entry name" value="TYPE IV METHYL-DIRECTED RESTRICTION ENZYME ECOKMCRB SUBUNIT"/>
    <property type="match status" value="1"/>
</dbReference>
<dbReference type="EMBL" id="LGCL01000016">
    <property type="protein sequence ID" value="KPL78882.1"/>
    <property type="molecule type" value="Genomic_DNA"/>
</dbReference>
<dbReference type="InterPro" id="IPR052934">
    <property type="entry name" value="Methyl-DNA_Rec/Restrict_Enz"/>
</dbReference>
<dbReference type="Proteomes" id="UP000050417">
    <property type="component" value="Unassembled WGS sequence"/>
</dbReference>
<dbReference type="PATRIC" id="fig|1134406.4.peg.1708"/>
<dbReference type="GO" id="GO:0005524">
    <property type="term" value="F:ATP binding"/>
    <property type="evidence" value="ECO:0007669"/>
    <property type="project" value="InterPro"/>
</dbReference>
<dbReference type="Gene3D" id="3.40.50.300">
    <property type="entry name" value="P-loop containing nucleotide triphosphate hydrolases"/>
    <property type="match status" value="1"/>
</dbReference>
<feature type="domain" description="AAA+ ATPase" evidence="1">
    <location>
        <begin position="206"/>
        <end position="372"/>
    </location>
</feature>
<dbReference type="InterPro" id="IPR003593">
    <property type="entry name" value="AAA+_ATPase"/>
</dbReference>
<evidence type="ECO:0000313" key="2">
    <source>
        <dbReference type="EMBL" id="KPL78882.1"/>
    </source>
</evidence>
<sequence>MERENINYWLVGAYWSDSNPKDQTERFIAEGIWKNGHENKYLDDVKSMKVGDKIAIKATTTQRSGLPFDSRNKTVSLMIIKAVGTVVANRNDGRTVEVEWDTDFKEKNWYFYTVWNTVWHLKRTQKNDKLQTVEKLIDFIWYGKDQDYDWFIKNWLDIESSDKTEEINGTSDIIFGKTPYSVEDIIASGVFLEITEINQILSRLKEKKAIIIQGPPGVGKTFIARKLAYALMSEIDNNRLEFVQFHQSYSYDDFVRGYRPLPDKAGAFGIKDGIFIRFCQKAIGDPDREYVFIIDEINRGNLSQIFGELLMLIEHDKRGADFSVPLVYTQEGEPRFYIPSNVFIIGLMNLADRSLAMVDYALRRRFAFITLSPRFESKQFENWLSARSMATELIKHIVSRISAINNEIRADPLLGENYQIGHSYFCPKGDDFSELDVSWYVSIVKTEIVPLIKEYWFDNPKKAENGERILLS</sequence>
<dbReference type="AlphaFoldDB" id="A0A0N8GNS1"/>
<dbReference type="SMART" id="SM00382">
    <property type="entry name" value="AAA"/>
    <property type="match status" value="1"/>
</dbReference>
<gene>
    <name evidence="2" type="ORF">ADN00_06145</name>
</gene>
<dbReference type="GO" id="GO:0016887">
    <property type="term" value="F:ATP hydrolysis activity"/>
    <property type="evidence" value="ECO:0007669"/>
    <property type="project" value="InterPro"/>
</dbReference>
<dbReference type="STRING" id="1134406.ADN00_06145"/>